<dbReference type="AlphaFoldDB" id="A0A0R3WPW3"/>
<accession>A0A0R3WPW3</accession>
<feature type="region of interest" description="Disordered" evidence="1">
    <location>
        <begin position="83"/>
        <end position="130"/>
    </location>
</feature>
<feature type="compositionally biased region" description="Low complexity" evidence="1">
    <location>
        <begin position="97"/>
        <end position="106"/>
    </location>
</feature>
<reference evidence="2 3" key="2">
    <citation type="submission" date="2018-11" db="EMBL/GenBank/DDBJ databases">
        <authorList>
            <consortium name="Pathogen Informatics"/>
        </authorList>
    </citation>
    <scope>NUCLEOTIDE SEQUENCE [LARGE SCALE GENOMIC DNA]</scope>
</reference>
<evidence type="ECO:0000313" key="4">
    <source>
        <dbReference type="WBParaSite" id="TTAC_0000280301-mRNA-1"/>
    </source>
</evidence>
<feature type="compositionally biased region" description="Polar residues" evidence="1">
    <location>
        <begin position="107"/>
        <end position="117"/>
    </location>
</feature>
<organism evidence="4">
    <name type="scientific">Hydatigena taeniaeformis</name>
    <name type="common">Feline tapeworm</name>
    <name type="synonym">Taenia taeniaeformis</name>
    <dbReference type="NCBI Taxonomy" id="6205"/>
    <lineage>
        <taxon>Eukaryota</taxon>
        <taxon>Metazoa</taxon>
        <taxon>Spiralia</taxon>
        <taxon>Lophotrochozoa</taxon>
        <taxon>Platyhelminthes</taxon>
        <taxon>Cestoda</taxon>
        <taxon>Eucestoda</taxon>
        <taxon>Cyclophyllidea</taxon>
        <taxon>Taeniidae</taxon>
        <taxon>Hydatigera</taxon>
    </lineage>
</organism>
<evidence type="ECO:0000313" key="3">
    <source>
        <dbReference type="Proteomes" id="UP000274429"/>
    </source>
</evidence>
<proteinExistence type="predicted"/>
<gene>
    <name evidence="2" type="ORF">TTAC_LOCUS2788</name>
</gene>
<name>A0A0R3WPW3_HYDTA</name>
<dbReference type="EMBL" id="UYWX01001508">
    <property type="protein sequence ID" value="VDM21161.1"/>
    <property type="molecule type" value="Genomic_DNA"/>
</dbReference>
<keyword evidence="3" id="KW-1185">Reference proteome</keyword>
<dbReference type="OrthoDB" id="445896at2759"/>
<sequence length="130" mass="14034">MEPRSGYCSIDSGGLETCQPDQVTAVRGLLKSTESVGHLRRNAILHSNLDTEEALNYGLYLPPQGSKKGKFLEDERPIADYPVLLQSNGHRSRNTDDSSSVSSATATFNNGLHNSPDSGVGQDPCWLEAS</sequence>
<reference evidence="4" key="1">
    <citation type="submission" date="2017-02" db="UniProtKB">
        <authorList>
            <consortium name="WormBaseParasite"/>
        </authorList>
    </citation>
    <scope>IDENTIFICATION</scope>
</reference>
<dbReference type="WBParaSite" id="TTAC_0000280301-mRNA-1">
    <property type="protein sequence ID" value="TTAC_0000280301-mRNA-1"/>
    <property type="gene ID" value="TTAC_0000280301"/>
</dbReference>
<evidence type="ECO:0000256" key="1">
    <source>
        <dbReference type="SAM" id="MobiDB-lite"/>
    </source>
</evidence>
<dbReference type="Proteomes" id="UP000274429">
    <property type="component" value="Unassembled WGS sequence"/>
</dbReference>
<evidence type="ECO:0000313" key="2">
    <source>
        <dbReference type="EMBL" id="VDM21161.1"/>
    </source>
</evidence>
<protein>
    <submittedName>
        <fullName evidence="4">Teneurin N-terminal domain-containing protein</fullName>
    </submittedName>
</protein>